<gene>
    <name evidence="1" type="ORF">BDV95DRAFT_663079</name>
</gene>
<dbReference type="InterPro" id="IPR002347">
    <property type="entry name" value="SDR_fam"/>
</dbReference>
<dbReference type="GO" id="GO:0047560">
    <property type="term" value="F:3-dehydrosphinganine reductase activity"/>
    <property type="evidence" value="ECO:0007669"/>
    <property type="project" value="TreeGrafter"/>
</dbReference>
<dbReference type="Proteomes" id="UP000481861">
    <property type="component" value="Unassembled WGS sequence"/>
</dbReference>
<comment type="caution">
    <text evidence="1">The sequence shown here is derived from an EMBL/GenBank/DDBJ whole genome shotgun (WGS) entry which is preliminary data.</text>
</comment>
<dbReference type="GO" id="GO:0005789">
    <property type="term" value="C:endoplasmic reticulum membrane"/>
    <property type="evidence" value="ECO:0007669"/>
    <property type="project" value="TreeGrafter"/>
</dbReference>
<reference evidence="1 2" key="1">
    <citation type="submission" date="2020-01" db="EMBL/GenBank/DDBJ databases">
        <authorList>
            <consortium name="DOE Joint Genome Institute"/>
            <person name="Haridas S."/>
            <person name="Albert R."/>
            <person name="Binder M."/>
            <person name="Bloem J."/>
            <person name="Labutti K."/>
            <person name="Salamov A."/>
            <person name="Andreopoulos B."/>
            <person name="Baker S.E."/>
            <person name="Barry K."/>
            <person name="Bills G."/>
            <person name="Bluhm B.H."/>
            <person name="Cannon C."/>
            <person name="Castanera R."/>
            <person name="Culley D.E."/>
            <person name="Daum C."/>
            <person name="Ezra D."/>
            <person name="Gonzalez J.B."/>
            <person name="Henrissat B."/>
            <person name="Kuo A."/>
            <person name="Liang C."/>
            <person name="Lipzen A."/>
            <person name="Lutzoni F."/>
            <person name="Magnuson J."/>
            <person name="Mondo S."/>
            <person name="Nolan M."/>
            <person name="Ohm R."/>
            <person name="Pangilinan J."/>
            <person name="Park H.-J.H."/>
            <person name="Ramirez L."/>
            <person name="Alfaro M."/>
            <person name="Sun H."/>
            <person name="Tritt A."/>
            <person name="Yoshinaga Y."/>
            <person name="Zwiers L.-H.L."/>
            <person name="Turgeon B.G."/>
            <person name="Goodwin S.B."/>
            <person name="Spatafora J.W."/>
            <person name="Crous P.W."/>
            <person name="Grigoriev I.V."/>
        </authorList>
    </citation>
    <scope>NUCLEOTIDE SEQUENCE [LARGE SCALE GENOMIC DNA]</scope>
    <source>
        <strain evidence="1 2">CBS 611.86</strain>
    </source>
</reference>
<dbReference type="PRINTS" id="PR00081">
    <property type="entry name" value="GDHRDH"/>
</dbReference>
<accession>A0A7C8IM97</accession>
<dbReference type="GO" id="GO:0006666">
    <property type="term" value="P:3-keto-sphinganine metabolic process"/>
    <property type="evidence" value="ECO:0007669"/>
    <property type="project" value="TreeGrafter"/>
</dbReference>
<name>A0A7C8IM97_9PLEO</name>
<keyword evidence="2" id="KW-1185">Reference proteome</keyword>
<dbReference type="Gene3D" id="3.40.50.720">
    <property type="entry name" value="NAD(P)-binding Rossmann-like Domain"/>
    <property type="match status" value="1"/>
</dbReference>
<dbReference type="PANTHER" id="PTHR43550:SF3">
    <property type="entry name" value="3-KETODIHYDROSPHINGOSINE REDUCTASE"/>
    <property type="match status" value="1"/>
</dbReference>
<dbReference type="SUPFAM" id="SSF51735">
    <property type="entry name" value="NAD(P)-binding Rossmann-fold domains"/>
    <property type="match status" value="1"/>
</dbReference>
<dbReference type="EMBL" id="JAADJZ010000001">
    <property type="protein sequence ID" value="KAF2877770.1"/>
    <property type="molecule type" value="Genomic_DNA"/>
</dbReference>
<organism evidence="1 2">
    <name type="scientific">Massariosphaeria phaeospora</name>
    <dbReference type="NCBI Taxonomy" id="100035"/>
    <lineage>
        <taxon>Eukaryota</taxon>
        <taxon>Fungi</taxon>
        <taxon>Dikarya</taxon>
        <taxon>Ascomycota</taxon>
        <taxon>Pezizomycotina</taxon>
        <taxon>Dothideomycetes</taxon>
        <taxon>Pleosporomycetidae</taxon>
        <taxon>Pleosporales</taxon>
        <taxon>Pleosporales incertae sedis</taxon>
        <taxon>Massariosphaeria</taxon>
    </lineage>
</organism>
<dbReference type="GO" id="GO:0030148">
    <property type="term" value="P:sphingolipid biosynthetic process"/>
    <property type="evidence" value="ECO:0007669"/>
    <property type="project" value="TreeGrafter"/>
</dbReference>
<protein>
    <submittedName>
        <fullName evidence="1">Putative short chain dehydrogenase/ reductase</fullName>
    </submittedName>
</protein>
<proteinExistence type="predicted"/>
<dbReference type="AlphaFoldDB" id="A0A7C8IM97"/>
<dbReference type="PANTHER" id="PTHR43550">
    <property type="entry name" value="3-KETODIHYDROSPHINGOSINE REDUCTASE"/>
    <property type="match status" value="1"/>
</dbReference>
<evidence type="ECO:0000313" key="1">
    <source>
        <dbReference type="EMBL" id="KAF2877770.1"/>
    </source>
</evidence>
<evidence type="ECO:0000313" key="2">
    <source>
        <dbReference type="Proteomes" id="UP000481861"/>
    </source>
</evidence>
<dbReference type="Pfam" id="PF00106">
    <property type="entry name" value="adh_short"/>
    <property type="match status" value="2"/>
</dbReference>
<dbReference type="OrthoDB" id="10267115at2759"/>
<dbReference type="InterPro" id="IPR036291">
    <property type="entry name" value="NAD(P)-bd_dom_sf"/>
</dbReference>
<sequence>MARAKKGGTLEGKVVFVVGGSAGLGKEMAKVMAGQGAHITIFARGEKQLQDANDEICAARQHDGQRVASVAADMSVATTAHETLTAQPHLPDILYCVAGGTPTECGFVLDLEPTVFERCMANNYYSSLYPAQAALRLWVQDDRDAKANELEKKSEKDVVVAAKERKIVFVNSSAALVPMPGYGAYSAAKAAQRALADTLRTECLRYTSPLSTYTTQCIFAHNFITPTFLRENAAKPALTKRIERTSGALADLEKQFPYAAAIAPEIVAAVATGDFAVLDARLEPQLLWALAVGASPRRGWGVVDTVLGWVMWGVWWWVRREVERECRGDAWRVDEGEGGNK</sequence>